<proteinExistence type="inferred from homology"/>
<evidence type="ECO:0000256" key="7">
    <source>
        <dbReference type="ARBA" id="ARBA00023004"/>
    </source>
</evidence>
<evidence type="ECO:0000256" key="2">
    <source>
        <dbReference type="ARBA" id="ARBA00004685"/>
    </source>
</evidence>
<reference evidence="10 11" key="1">
    <citation type="submission" date="2014-11" db="EMBL/GenBank/DDBJ databases">
        <title>Genomics derived discovery of secondary metabolites biosynthetic gene clusters in Aspergillus ustus.</title>
        <authorList>
            <person name="Pi B."/>
            <person name="Dai F."/>
            <person name="Song X."/>
            <person name="Zhu C."/>
            <person name="Li H."/>
            <person name="Yu D."/>
        </authorList>
    </citation>
    <scope>NUCLEOTIDE SEQUENCE [LARGE SCALE GENOMIC DNA]</scope>
    <source>
        <strain evidence="10 11">3.3904</strain>
    </source>
</reference>
<protein>
    <submittedName>
        <fullName evidence="10">Cytochrome P450 monooxygenase</fullName>
    </submittedName>
</protein>
<comment type="cofactor">
    <cofactor evidence="1 9">
        <name>heme</name>
        <dbReference type="ChEBI" id="CHEBI:30413"/>
    </cofactor>
</comment>
<dbReference type="PRINTS" id="PR00385">
    <property type="entry name" value="P450"/>
</dbReference>
<keyword evidence="6" id="KW-0560">Oxidoreductase</keyword>
<dbReference type="AlphaFoldDB" id="A0A0C1C3M0"/>
<dbReference type="InterPro" id="IPR036396">
    <property type="entry name" value="Cyt_P450_sf"/>
</dbReference>
<dbReference type="GO" id="GO:0005506">
    <property type="term" value="F:iron ion binding"/>
    <property type="evidence" value="ECO:0007669"/>
    <property type="project" value="InterPro"/>
</dbReference>
<accession>A0A0C1C3M0</accession>
<dbReference type="PANTHER" id="PTHR24305">
    <property type="entry name" value="CYTOCHROME P450"/>
    <property type="match status" value="1"/>
</dbReference>
<dbReference type="InterPro" id="IPR050121">
    <property type="entry name" value="Cytochrome_P450_monoxygenase"/>
</dbReference>
<dbReference type="FunFam" id="1.10.630.10:FF:000088">
    <property type="entry name" value="Cytochrome P450 monooxygenase"/>
    <property type="match status" value="1"/>
</dbReference>
<dbReference type="EMBL" id="JOMC01000065">
    <property type="protein sequence ID" value="KIA75635.1"/>
    <property type="molecule type" value="Genomic_DNA"/>
</dbReference>
<dbReference type="SUPFAM" id="SSF48264">
    <property type="entry name" value="Cytochrome P450"/>
    <property type="match status" value="1"/>
</dbReference>
<evidence type="ECO:0000256" key="3">
    <source>
        <dbReference type="ARBA" id="ARBA00010617"/>
    </source>
</evidence>
<sequence>MLTLILFLAAPLFLQFLLKFYLARRQVWKLQQANLPMPPFSLLSGHFPALKAIISSMPRNATIHSVLLALSRQFPSGLFYINMWPFQGTWLIVANPSAAAQIQALNLPKPDIVQKPLETITGGPSLNSMNGEVWKRWRALFNPGFNPAYIIGLASGVVDEVEVFCSKLRERAAGGAGGDVFQLEELTMKFTVDTICRVALDSNLHHQTTPHPLAVALQRQVEWASFGTTFNPFKRWLTIRPLVLWYNNRTMNRFIYDEIDRAYHNPPDRPSKSVIALALKQYMKEEAEEYEQKKGVNKKVDPAKSLEEFKRRVAPQLRVFIFAGRSTTSSTLLYVYYLLAKHPAALEKVRGEHTSIFGADYTQTGAKIRADPTLLNQLPYTLAVIKETLRLFPPAASMREGREGVEIIGDDGTRYPTAGCNVWTLSVALHHNGTYWKEVEAFIPERWLVGPEDPMYPVKGAWRAFEFGPRSCIGQTLATLEMRIALVMTLREFEVLPAYEEWDEVNPRAGVKVVDGHRAYQSEKGGGGAHPADGLPVRVAFRK</sequence>
<keyword evidence="8 10" id="KW-0503">Monooxygenase</keyword>
<gene>
    <name evidence="10" type="primary">aflN</name>
    <name evidence="10" type="ORF">HK57_00567</name>
</gene>
<comment type="pathway">
    <text evidence="2">Mycotoxin biosynthesis.</text>
</comment>
<dbReference type="CDD" id="cd11051">
    <property type="entry name" value="CYP59-like"/>
    <property type="match status" value="1"/>
</dbReference>
<dbReference type="GO" id="GO:0009403">
    <property type="term" value="P:toxin biosynthetic process"/>
    <property type="evidence" value="ECO:0007669"/>
    <property type="project" value="UniProtKB-ARBA"/>
</dbReference>
<evidence type="ECO:0000313" key="10">
    <source>
        <dbReference type="EMBL" id="KIA75635.1"/>
    </source>
</evidence>
<dbReference type="Gene3D" id="1.10.630.10">
    <property type="entry name" value="Cytochrome P450"/>
    <property type="match status" value="1"/>
</dbReference>
<dbReference type="Proteomes" id="UP000053475">
    <property type="component" value="Unassembled WGS sequence"/>
</dbReference>
<evidence type="ECO:0000256" key="1">
    <source>
        <dbReference type="ARBA" id="ARBA00001971"/>
    </source>
</evidence>
<comment type="similarity">
    <text evidence="3">Belongs to the cytochrome P450 family.</text>
</comment>
<evidence type="ECO:0000256" key="5">
    <source>
        <dbReference type="ARBA" id="ARBA00022723"/>
    </source>
</evidence>
<dbReference type="GO" id="GO:0004497">
    <property type="term" value="F:monooxygenase activity"/>
    <property type="evidence" value="ECO:0007669"/>
    <property type="project" value="UniProtKB-KW"/>
</dbReference>
<evidence type="ECO:0000256" key="4">
    <source>
        <dbReference type="ARBA" id="ARBA00022617"/>
    </source>
</evidence>
<dbReference type="PANTHER" id="PTHR24305:SF222">
    <property type="entry name" value="CYTOCHROME P450 MONOOXYGENASE STCS"/>
    <property type="match status" value="1"/>
</dbReference>
<evidence type="ECO:0000256" key="8">
    <source>
        <dbReference type="ARBA" id="ARBA00023033"/>
    </source>
</evidence>
<organism evidence="10 11">
    <name type="scientific">Aspergillus ustus</name>
    <dbReference type="NCBI Taxonomy" id="40382"/>
    <lineage>
        <taxon>Eukaryota</taxon>
        <taxon>Fungi</taxon>
        <taxon>Dikarya</taxon>
        <taxon>Ascomycota</taxon>
        <taxon>Pezizomycotina</taxon>
        <taxon>Eurotiomycetes</taxon>
        <taxon>Eurotiomycetidae</taxon>
        <taxon>Eurotiales</taxon>
        <taxon>Aspergillaceae</taxon>
        <taxon>Aspergillus</taxon>
        <taxon>Aspergillus subgen. Nidulantes</taxon>
    </lineage>
</organism>
<evidence type="ECO:0000256" key="9">
    <source>
        <dbReference type="PIRSR" id="PIRSR602401-1"/>
    </source>
</evidence>
<keyword evidence="7 9" id="KW-0408">Iron</keyword>
<dbReference type="GO" id="GO:0020037">
    <property type="term" value="F:heme binding"/>
    <property type="evidence" value="ECO:0007669"/>
    <property type="project" value="InterPro"/>
</dbReference>
<evidence type="ECO:0000256" key="6">
    <source>
        <dbReference type="ARBA" id="ARBA00023002"/>
    </source>
</evidence>
<name>A0A0C1C3M0_ASPUT</name>
<keyword evidence="5 9" id="KW-0479">Metal-binding</keyword>
<dbReference type="InterPro" id="IPR001128">
    <property type="entry name" value="Cyt_P450"/>
</dbReference>
<dbReference type="GO" id="GO:0016705">
    <property type="term" value="F:oxidoreductase activity, acting on paired donors, with incorporation or reduction of molecular oxygen"/>
    <property type="evidence" value="ECO:0007669"/>
    <property type="project" value="InterPro"/>
</dbReference>
<feature type="binding site" description="axial binding residue" evidence="9">
    <location>
        <position position="472"/>
    </location>
    <ligand>
        <name>heme</name>
        <dbReference type="ChEBI" id="CHEBI:30413"/>
    </ligand>
    <ligandPart>
        <name>Fe</name>
        <dbReference type="ChEBI" id="CHEBI:18248"/>
    </ligandPart>
</feature>
<dbReference type="PRINTS" id="PR00463">
    <property type="entry name" value="EP450I"/>
</dbReference>
<dbReference type="Pfam" id="PF00067">
    <property type="entry name" value="p450"/>
    <property type="match status" value="1"/>
</dbReference>
<comment type="caution">
    <text evidence="10">The sequence shown here is derived from an EMBL/GenBank/DDBJ whole genome shotgun (WGS) entry which is preliminary data.</text>
</comment>
<evidence type="ECO:0000313" key="11">
    <source>
        <dbReference type="Proteomes" id="UP000053475"/>
    </source>
</evidence>
<keyword evidence="11" id="KW-1185">Reference proteome</keyword>
<keyword evidence="4 9" id="KW-0349">Heme</keyword>
<dbReference type="InterPro" id="IPR002401">
    <property type="entry name" value="Cyt_P450_E_grp-I"/>
</dbReference>